<gene>
    <name evidence="6" type="ordered locus">MROS_2473</name>
</gene>
<dbReference type="eggNOG" id="COG4656">
    <property type="taxonomic scope" value="Bacteria"/>
</dbReference>
<reference evidence="6 7" key="1">
    <citation type="journal article" date="2013" name="PLoS ONE">
        <title>Genomic analysis of Melioribacter roseus, facultatively anaerobic organotrophic bacterium representing a novel deep lineage within Bacteriodetes/Chlorobi group.</title>
        <authorList>
            <person name="Kadnikov V.V."/>
            <person name="Mardanov A.V."/>
            <person name="Podosokorskaya O.A."/>
            <person name="Gavrilov S.N."/>
            <person name="Kublanov I.V."/>
            <person name="Beletsky A.V."/>
            <person name="Bonch-Osmolovskaya E.A."/>
            <person name="Ravin N.V."/>
        </authorList>
    </citation>
    <scope>NUCLEOTIDE SEQUENCE [LARGE SCALE GENOMIC DNA]</scope>
    <source>
        <strain evidence="7">JCM 17771 / P3M-2</strain>
    </source>
</reference>
<dbReference type="SUPFAM" id="SSF142019">
    <property type="entry name" value="Nqo1 FMN-binding domain-like"/>
    <property type="match status" value="1"/>
</dbReference>
<evidence type="ECO:0000256" key="1">
    <source>
        <dbReference type="ARBA" id="ARBA00022485"/>
    </source>
</evidence>
<name>I7A3A6_MELRP</name>
<evidence type="ECO:0000256" key="2">
    <source>
        <dbReference type="ARBA" id="ARBA00022723"/>
    </source>
</evidence>
<dbReference type="GO" id="GO:0016020">
    <property type="term" value="C:membrane"/>
    <property type="evidence" value="ECO:0007669"/>
    <property type="project" value="InterPro"/>
</dbReference>
<dbReference type="Pfam" id="PF01512">
    <property type="entry name" value="Complex1_51K"/>
    <property type="match status" value="1"/>
</dbReference>
<dbReference type="InterPro" id="IPR037225">
    <property type="entry name" value="Nuo51_FMN-bd_sf"/>
</dbReference>
<dbReference type="GO" id="GO:0009055">
    <property type="term" value="F:electron transfer activity"/>
    <property type="evidence" value="ECO:0007669"/>
    <property type="project" value="InterPro"/>
</dbReference>
<keyword evidence="4" id="KW-0411">Iron-sulfur</keyword>
<dbReference type="PANTHER" id="PTHR43034:SF2">
    <property type="entry name" value="ION-TRANSLOCATING OXIDOREDUCTASE COMPLEX SUBUNIT C"/>
    <property type="match status" value="1"/>
</dbReference>
<evidence type="ECO:0000313" key="6">
    <source>
        <dbReference type="EMBL" id="AFN75703.1"/>
    </source>
</evidence>
<protein>
    <submittedName>
        <fullName evidence="6">Electron transport complex, RnfABCDGE type, C subunit</fullName>
    </submittedName>
</protein>
<keyword evidence="7" id="KW-1185">Reference proteome</keyword>
<dbReference type="GO" id="GO:0051539">
    <property type="term" value="F:4 iron, 4 sulfur cluster binding"/>
    <property type="evidence" value="ECO:0007669"/>
    <property type="project" value="UniProtKB-KW"/>
</dbReference>
<dbReference type="AlphaFoldDB" id="I7A3A6"/>
<dbReference type="STRING" id="1191523.MROS_2473"/>
<dbReference type="EMBL" id="CP003557">
    <property type="protein sequence ID" value="AFN75703.1"/>
    <property type="molecule type" value="Genomic_DNA"/>
</dbReference>
<dbReference type="KEGG" id="mro:MROS_2473"/>
<evidence type="ECO:0000256" key="3">
    <source>
        <dbReference type="ARBA" id="ARBA00023004"/>
    </source>
</evidence>
<accession>I7A3A6</accession>
<evidence type="ECO:0000313" key="7">
    <source>
        <dbReference type="Proteomes" id="UP000009011"/>
    </source>
</evidence>
<dbReference type="PANTHER" id="PTHR43034">
    <property type="entry name" value="ION-TRANSLOCATING OXIDOREDUCTASE COMPLEX SUBUNIT C"/>
    <property type="match status" value="1"/>
</dbReference>
<proteinExistence type="predicted"/>
<dbReference type="InterPro" id="IPR011538">
    <property type="entry name" value="Nuo51_FMN-bd"/>
</dbReference>
<dbReference type="Proteomes" id="UP000009011">
    <property type="component" value="Chromosome"/>
</dbReference>
<evidence type="ECO:0000256" key="4">
    <source>
        <dbReference type="ARBA" id="ARBA00023014"/>
    </source>
</evidence>
<dbReference type="HOGENOM" id="CLU_2023957_0_0_10"/>
<sequence>MDLVEKIFNAGIVGAGGGGFPSHIKAKSKVEFLLANGAECEPLIHKDYELMVNFPEKIIDGIEHLLKQTNAKKTFVGIKEKIKKPSTRLPTQLKILRLTLRYWEIFIRREMNTSSFMPQQID</sequence>
<keyword evidence="2" id="KW-0479">Metal-binding</keyword>
<evidence type="ECO:0000259" key="5">
    <source>
        <dbReference type="Pfam" id="PF01512"/>
    </source>
</evidence>
<keyword evidence="3" id="KW-0408">Iron</keyword>
<keyword evidence="1" id="KW-0004">4Fe-4S</keyword>
<dbReference type="OrthoDB" id="9757917at2"/>
<dbReference type="Gene3D" id="3.40.50.11540">
    <property type="entry name" value="NADH-ubiquinone oxidoreductase 51kDa subunit"/>
    <property type="match status" value="1"/>
</dbReference>
<dbReference type="InterPro" id="IPR010208">
    <property type="entry name" value="Ion_transpt_RnfC/RsxC"/>
</dbReference>
<organism evidence="6 7">
    <name type="scientific">Melioribacter roseus (strain DSM 23840 / JCM 17771 / VKM B-2668 / P3M-2)</name>
    <dbReference type="NCBI Taxonomy" id="1191523"/>
    <lineage>
        <taxon>Bacteria</taxon>
        <taxon>Pseudomonadati</taxon>
        <taxon>Ignavibacteriota</taxon>
        <taxon>Ignavibacteria</taxon>
        <taxon>Ignavibacteriales</taxon>
        <taxon>Melioribacteraceae</taxon>
        <taxon>Melioribacter</taxon>
    </lineage>
</organism>
<feature type="domain" description="NADH-ubiquinone oxidoreductase 51kDa subunit FMN-binding" evidence="5">
    <location>
        <begin position="8"/>
        <end position="93"/>
    </location>
</feature>
<dbReference type="GO" id="GO:0046872">
    <property type="term" value="F:metal ion binding"/>
    <property type="evidence" value="ECO:0007669"/>
    <property type="project" value="UniProtKB-KW"/>
</dbReference>